<keyword evidence="1" id="KW-1133">Transmembrane helix</keyword>
<accession>A0A0N1EMY2</accession>
<name>A0A0N1EMY2_9GAMM</name>
<dbReference type="PANTHER" id="PTHR37305:SF1">
    <property type="entry name" value="MEMBRANE PROTEIN"/>
    <property type="match status" value="1"/>
</dbReference>
<dbReference type="PANTHER" id="PTHR37305">
    <property type="entry name" value="INTEGRAL MEMBRANE PROTEIN-RELATED"/>
    <property type="match status" value="1"/>
</dbReference>
<gene>
    <name evidence="2" type="ORF">ADS77_17190</name>
</gene>
<feature type="transmembrane region" description="Helical" evidence="1">
    <location>
        <begin position="82"/>
        <end position="105"/>
    </location>
</feature>
<keyword evidence="1" id="KW-0472">Membrane</keyword>
<feature type="transmembrane region" description="Helical" evidence="1">
    <location>
        <begin position="26"/>
        <end position="45"/>
    </location>
</feature>
<feature type="transmembrane region" description="Helical" evidence="1">
    <location>
        <begin position="245"/>
        <end position="263"/>
    </location>
</feature>
<dbReference type="Pfam" id="PF12679">
    <property type="entry name" value="ABC2_membrane_2"/>
    <property type="match status" value="1"/>
</dbReference>
<sequence>MTQLNPKRLLNITLFELTRLFLTKRGLLAVAAFTICWLLILRYPVGQAVSTMSSPELAAVAQHIFGVIGLSKLLMWPEAELAMYWLIALYSFPIFCLFLCSDQIVGDRQRGTLRFLSLRATRSEILFGRFLGQVLILAILITITLVATVATLAFRESSLLLSGLNRSLVLFFYLVVTVLPFIALMTFLNTIARSSRLTVIMAILFFAVGNIVVSLMSWQLPIFAILNYIFPGVQLEQVAGQNADLFSSIGIPLLQTVVLLVAAQRIFSRSSL</sequence>
<dbReference type="STRING" id="187330.AMS58_13940"/>
<dbReference type="Proteomes" id="UP000037848">
    <property type="component" value="Unassembled WGS sequence"/>
</dbReference>
<comment type="caution">
    <text evidence="2">The sequence shown here is derived from an EMBL/GenBank/DDBJ whole genome shotgun (WGS) entry which is preliminary data.</text>
</comment>
<evidence type="ECO:0000256" key="1">
    <source>
        <dbReference type="SAM" id="Phobius"/>
    </source>
</evidence>
<organism evidence="2 3">
    <name type="scientific">Pseudoalteromonas porphyrae</name>
    <dbReference type="NCBI Taxonomy" id="187330"/>
    <lineage>
        <taxon>Bacteria</taxon>
        <taxon>Pseudomonadati</taxon>
        <taxon>Pseudomonadota</taxon>
        <taxon>Gammaproteobacteria</taxon>
        <taxon>Alteromonadales</taxon>
        <taxon>Pseudoalteromonadaceae</taxon>
        <taxon>Pseudoalteromonas</taxon>
    </lineage>
</organism>
<dbReference type="EMBL" id="LHPH01000024">
    <property type="protein sequence ID" value="KPH59105.1"/>
    <property type="molecule type" value="Genomic_DNA"/>
</dbReference>
<dbReference type="OrthoDB" id="6398332at2"/>
<dbReference type="AlphaFoldDB" id="A0A0N1EMY2"/>
<keyword evidence="3" id="KW-1185">Reference proteome</keyword>
<reference evidence="2 3" key="1">
    <citation type="submission" date="2015-08" db="EMBL/GenBank/DDBJ databases">
        <title>Draft Genome Sequence of Pseudoalteromonas porphyrae UCD-SED14.</title>
        <authorList>
            <person name="Coil D.A."/>
            <person name="Jospin G."/>
            <person name="Lee R.D."/>
            <person name="Eisen J.A."/>
        </authorList>
    </citation>
    <scope>NUCLEOTIDE SEQUENCE [LARGE SCALE GENOMIC DNA]</scope>
    <source>
        <strain evidence="2 3">UCD-SED14</strain>
    </source>
</reference>
<proteinExistence type="predicted"/>
<dbReference type="PATRIC" id="fig|187330.3.peg.2087"/>
<feature type="transmembrane region" description="Helical" evidence="1">
    <location>
        <begin position="126"/>
        <end position="150"/>
    </location>
</feature>
<evidence type="ECO:0008006" key="4">
    <source>
        <dbReference type="Google" id="ProtNLM"/>
    </source>
</evidence>
<protein>
    <recommendedName>
        <fullName evidence="4">ABC transporter</fullName>
    </recommendedName>
</protein>
<evidence type="ECO:0000313" key="3">
    <source>
        <dbReference type="Proteomes" id="UP000037848"/>
    </source>
</evidence>
<dbReference type="RefSeq" id="WP_054455523.1">
    <property type="nucleotide sequence ID" value="NZ_LHPH01000024.1"/>
</dbReference>
<feature type="transmembrane region" description="Helical" evidence="1">
    <location>
        <begin position="170"/>
        <end position="192"/>
    </location>
</feature>
<dbReference type="GO" id="GO:0140359">
    <property type="term" value="F:ABC-type transporter activity"/>
    <property type="evidence" value="ECO:0007669"/>
    <property type="project" value="InterPro"/>
</dbReference>
<dbReference type="GO" id="GO:0005886">
    <property type="term" value="C:plasma membrane"/>
    <property type="evidence" value="ECO:0007669"/>
    <property type="project" value="UniProtKB-SubCell"/>
</dbReference>
<evidence type="ECO:0000313" key="2">
    <source>
        <dbReference type="EMBL" id="KPH59105.1"/>
    </source>
</evidence>
<feature type="transmembrane region" description="Helical" evidence="1">
    <location>
        <begin position="199"/>
        <end position="225"/>
    </location>
</feature>
<keyword evidence="1" id="KW-0812">Transmembrane</keyword>